<comment type="subcellular location">
    <subcellularLocation>
        <location evidence="1">Membrane</location>
    </subcellularLocation>
</comment>
<evidence type="ECO:0000313" key="5">
    <source>
        <dbReference type="Ensembl" id="ENSOABP00000064393.1"/>
    </source>
</evidence>
<dbReference type="InterPro" id="IPR013783">
    <property type="entry name" value="Ig-like_fold"/>
</dbReference>
<dbReference type="Proteomes" id="UP000472276">
    <property type="component" value="Unassembled WGS sequence"/>
</dbReference>
<dbReference type="InterPro" id="IPR036179">
    <property type="entry name" value="Ig-like_dom_sf"/>
</dbReference>
<reference evidence="5" key="2">
    <citation type="submission" date="2025-08" db="UniProtKB">
        <authorList>
            <consortium name="Ensembl"/>
        </authorList>
    </citation>
    <scope>IDENTIFICATION</scope>
</reference>
<protein>
    <recommendedName>
        <fullName evidence="4">Ig-like domain-containing protein</fullName>
    </recommendedName>
</protein>
<sequence length="329" mass="37765">RTWKTISIINLSVSPDQKVIATKSGQNVILPCQNPANKIKAVRWSRVDLEPEYLIFYRAEQFLPNNQNESSKHPVALHERQIKDGDVSLILNNVNTADNGTYVCRVFTEETRSWKSISVIDLNVDPDQRNITAESRKSVILPCRAPNNKKIKFIHWSRADLEPEYLLVYRNGQYLLDNQHPSFKNRVDLQDLQMKGGDVSLILKNVNTADDGTYQCRVFMEETRSWKLSIINLNTSLNVKNVTAESGQNITLTCRAPNNSIDVLEWSRADLDTENVLLYRDEQFVPDNQHPSFKNRVDLQDRQMKDGDVSLILKDVTKNDAGTYECHVF</sequence>
<dbReference type="InterPro" id="IPR003598">
    <property type="entry name" value="Ig_sub2"/>
</dbReference>
<dbReference type="AlphaFoldDB" id="A0AAZ1X9N8"/>
<name>A0AAZ1X9N8_OREAU</name>
<dbReference type="PANTHER" id="PTHR24100:SF151">
    <property type="entry name" value="ICOS LIGAND"/>
    <property type="match status" value="1"/>
</dbReference>
<dbReference type="InterPro" id="IPR013106">
    <property type="entry name" value="Ig_V-set"/>
</dbReference>
<dbReference type="SMART" id="SM00409">
    <property type="entry name" value="IG"/>
    <property type="match status" value="3"/>
</dbReference>
<evidence type="ECO:0000256" key="2">
    <source>
        <dbReference type="ARBA" id="ARBA00023136"/>
    </source>
</evidence>
<dbReference type="SMART" id="SM00406">
    <property type="entry name" value="IGv"/>
    <property type="match status" value="3"/>
</dbReference>
<dbReference type="GO" id="GO:0009897">
    <property type="term" value="C:external side of plasma membrane"/>
    <property type="evidence" value="ECO:0007669"/>
    <property type="project" value="TreeGrafter"/>
</dbReference>
<dbReference type="GO" id="GO:0050852">
    <property type="term" value="P:T cell receptor signaling pathway"/>
    <property type="evidence" value="ECO:0007669"/>
    <property type="project" value="TreeGrafter"/>
</dbReference>
<dbReference type="InterPro" id="IPR050504">
    <property type="entry name" value="IgSF_BTN/MOG"/>
</dbReference>
<dbReference type="PROSITE" id="PS50835">
    <property type="entry name" value="IG_LIKE"/>
    <property type="match status" value="3"/>
</dbReference>
<evidence type="ECO:0000256" key="1">
    <source>
        <dbReference type="ARBA" id="ARBA00004370"/>
    </source>
</evidence>
<organism evidence="5 6">
    <name type="scientific">Oreochromis aureus</name>
    <name type="common">Israeli tilapia</name>
    <name type="synonym">Chromis aureus</name>
    <dbReference type="NCBI Taxonomy" id="47969"/>
    <lineage>
        <taxon>Eukaryota</taxon>
        <taxon>Metazoa</taxon>
        <taxon>Chordata</taxon>
        <taxon>Craniata</taxon>
        <taxon>Vertebrata</taxon>
        <taxon>Euteleostomi</taxon>
        <taxon>Actinopterygii</taxon>
        <taxon>Neopterygii</taxon>
        <taxon>Teleostei</taxon>
        <taxon>Neoteleostei</taxon>
        <taxon>Acanthomorphata</taxon>
        <taxon>Ovalentaria</taxon>
        <taxon>Cichlomorphae</taxon>
        <taxon>Cichliformes</taxon>
        <taxon>Cichlidae</taxon>
        <taxon>African cichlids</taxon>
        <taxon>Pseudocrenilabrinae</taxon>
        <taxon>Oreochromini</taxon>
        <taxon>Oreochromis</taxon>
    </lineage>
</organism>
<dbReference type="SMART" id="SM00408">
    <property type="entry name" value="IGc2"/>
    <property type="match status" value="3"/>
</dbReference>
<dbReference type="PANTHER" id="PTHR24100">
    <property type="entry name" value="BUTYROPHILIN"/>
    <property type="match status" value="1"/>
</dbReference>
<reference evidence="5" key="3">
    <citation type="submission" date="2025-09" db="UniProtKB">
        <authorList>
            <consortium name="Ensembl"/>
        </authorList>
    </citation>
    <scope>IDENTIFICATION</scope>
</reference>
<feature type="domain" description="Ig-like" evidence="4">
    <location>
        <begin position="126"/>
        <end position="229"/>
    </location>
</feature>
<accession>A0AAZ1X9N8</accession>
<keyword evidence="2" id="KW-0472">Membrane</keyword>
<dbReference type="InterPro" id="IPR003599">
    <property type="entry name" value="Ig_sub"/>
</dbReference>
<dbReference type="GO" id="GO:0001817">
    <property type="term" value="P:regulation of cytokine production"/>
    <property type="evidence" value="ECO:0007669"/>
    <property type="project" value="TreeGrafter"/>
</dbReference>
<feature type="domain" description="Ig-like" evidence="4">
    <location>
        <begin position="15"/>
        <end position="118"/>
    </location>
</feature>
<dbReference type="Ensembl" id="ENSOABT00000069916.1">
    <property type="protein sequence ID" value="ENSOABP00000064393.1"/>
    <property type="gene ID" value="ENSOABG00000026849.1"/>
</dbReference>
<dbReference type="InterPro" id="IPR007110">
    <property type="entry name" value="Ig-like_dom"/>
</dbReference>
<keyword evidence="6" id="KW-1185">Reference proteome</keyword>
<feature type="domain" description="Ig-like" evidence="4">
    <location>
        <begin position="231"/>
        <end position="329"/>
    </location>
</feature>
<keyword evidence="3" id="KW-0393">Immunoglobulin domain</keyword>
<dbReference type="Gene3D" id="2.60.40.10">
    <property type="entry name" value="Immunoglobulins"/>
    <property type="match status" value="3"/>
</dbReference>
<evidence type="ECO:0000259" key="4">
    <source>
        <dbReference type="PROSITE" id="PS50835"/>
    </source>
</evidence>
<proteinExistence type="predicted"/>
<dbReference type="Pfam" id="PF07686">
    <property type="entry name" value="V-set"/>
    <property type="match status" value="3"/>
</dbReference>
<evidence type="ECO:0000313" key="6">
    <source>
        <dbReference type="Proteomes" id="UP000472276"/>
    </source>
</evidence>
<dbReference type="GO" id="GO:0005102">
    <property type="term" value="F:signaling receptor binding"/>
    <property type="evidence" value="ECO:0007669"/>
    <property type="project" value="TreeGrafter"/>
</dbReference>
<reference evidence="6" key="1">
    <citation type="submission" date="2020-03" db="EMBL/GenBank/DDBJ databases">
        <title>Evolution of repeat sequences and sex chromosomes of tilapia species revealed by chromosome-level genomes.</title>
        <authorList>
            <person name="Xu L."/>
            <person name="Tao W."/>
            <person name="Wang D."/>
            <person name="Zhou Q."/>
        </authorList>
    </citation>
    <scope>NUCLEOTIDE SEQUENCE [LARGE SCALE GENOMIC DNA]</scope>
    <source>
        <strain evidence="6">Israel</strain>
    </source>
</reference>
<evidence type="ECO:0000256" key="3">
    <source>
        <dbReference type="ARBA" id="ARBA00023319"/>
    </source>
</evidence>
<dbReference type="SUPFAM" id="SSF48726">
    <property type="entry name" value="Immunoglobulin"/>
    <property type="match status" value="3"/>
</dbReference>